<feature type="domain" description="N-acetyltransferase" evidence="1">
    <location>
        <begin position="1"/>
        <end position="163"/>
    </location>
</feature>
<dbReference type="GO" id="GO:1990189">
    <property type="term" value="F:protein N-terminal-serine acetyltransferase activity"/>
    <property type="evidence" value="ECO:0007669"/>
    <property type="project" value="TreeGrafter"/>
</dbReference>
<dbReference type="PROSITE" id="PS51186">
    <property type="entry name" value="GNAT"/>
    <property type="match status" value="1"/>
</dbReference>
<evidence type="ECO:0000313" key="3">
    <source>
        <dbReference type="Proteomes" id="UP000288096"/>
    </source>
</evidence>
<dbReference type="Gene3D" id="3.40.630.30">
    <property type="match status" value="1"/>
</dbReference>
<dbReference type="InterPro" id="IPR000182">
    <property type="entry name" value="GNAT_dom"/>
</dbReference>
<dbReference type="GO" id="GO:0008999">
    <property type="term" value="F:protein-N-terminal-alanine acetyltransferase activity"/>
    <property type="evidence" value="ECO:0007669"/>
    <property type="project" value="TreeGrafter"/>
</dbReference>
<reference evidence="3" key="1">
    <citation type="submission" date="2017-11" db="EMBL/GenBank/DDBJ databases">
        <authorList>
            <person name="Watanabe M."/>
            <person name="Kojima H."/>
        </authorList>
    </citation>
    <scope>NUCLEOTIDE SEQUENCE [LARGE SCALE GENOMIC DNA]</scope>
    <source>
        <strain evidence="3">Tokyo 01</strain>
    </source>
</reference>
<proteinExistence type="predicted"/>
<dbReference type="InterPro" id="IPR051908">
    <property type="entry name" value="Ribosomal_N-acetyltransferase"/>
</dbReference>
<sequence>MMKLIRVDKSEAHYHMCRPWLEDKEITKWLSSTLRFGRYYRIIHDMLVSGGKNRLFFIYAGDRPVGMIGLMNLDLMDMRAEVWYLIGDSPARGKNIATRGVSLVKNIAVRDLKLLSLYACVTASNTASVRVLEKNEFRYAGKFRRAFSLDGLLEDLWVFDWISPFNEKENI</sequence>
<name>A0A401G3K7_9BACT</name>
<dbReference type="EMBL" id="BEXT01000001">
    <property type="protein sequence ID" value="GBC63761.1"/>
    <property type="molecule type" value="Genomic_DNA"/>
</dbReference>
<evidence type="ECO:0000313" key="2">
    <source>
        <dbReference type="EMBL" id="GBC63761.1"/>
    </source>
</evidence>
<reference evidence="3" key="2">
    <citation type="submission" date="2019-01" db="EMBL/GenBank/DDBJ databases">
        <title>Genome sequence of Desulfonema ishimotonii strain Tokyo 01.</title>
        <authorList>
            <person name="Fukui M."/>
        </authorList>
    </citation>
    <scope>NUCLEOTIDE SEQUENCE [LARGE SCALE GENOMIC DNA]</scope>
    <source>
        <strain evidence="3">Tokyo 01</strain>
    </source>
</reference>
<evidence type="ECO:0000259" key="1">
    <source>
        <dbReference type="PROSITE" id="PS51186"/>
    </source>
</evidence>
<dbReference type="GO" id="GO:0005737">
    <property type="term" value="C:cytoplasm"/>
    <property type="evidence" value="ECO:0007669"/>
    <property type="project" value="TreeGrafter"/>
</dbReference>
<comment type="caution">
    <text evidence="2">The sequence shown here is derived from an EMBL/GenBank/DDBJ whole genome shotgun (WGS) entry which is preliminary data.</text>
</comment>
<dbReference type="Proteomes" id="UP000288096">
    <property type="component" value="Unassembled WGS sequence"/>
</dbReference>
<accession>A0A401G3K7</accession>
<dbReference type="PANTHER" id="PTHR43441">
    <property type="entry name" value="RIBOSOMAL-PROTEIN-SERINE ACETYLTRANSFERASE"/>
    <property type="match status" value="1"/>
</dbReference>
<dbReference type="OrthoDB" id="9801656at2"/>
<dbReference type="SUPFAM" id="SSF55729">
    <property type="entry name" value="Acyl-CoA N-acyltransferases (Nat)"/>
    <property type="match status" value="1"/>
</dbReference>
<dbReference type="PANTHER" id="PTHR43441:SF2">
    <property type="entry name" value="FAMILY ACETYLTRANSFERASE, PUTATIVE (AFU_ORTHOLOGUE AFUA_7G00850)-RELATED"/>
    <property type="match status" value="1"/>
</dbReference>
<dbReference type="AlphaFoldDB" id="A0A401G3K7"/>
<dbReference type="Pfam" id="PF13302">
    <property type="entry name" value="Acetyltransf_3"/>
    <property type="match status" value="1"/>
</dbReference>
<keyword evidence="3" id="KW-1185">Reference proteome</keyword>
<organism evidence="2 3">
    <name type="scientific">Desulfonema ishimotonii</name>
    <dbReference type="NCBI Taxonomy" id="45657"/>
    <lineage>
        <taxon>Bacteria</taxon>
        <taxon>Pseudomonadati</taxon>
        <taxon>Thermodesulfobacteriota</taxon>
        <taxon>Desulfobacteria</taxon>
        <taxon>Desulfobacterales</taxon>
        <taxon>Desulfococcaceae</taxon>
        <taxon>Desulfonema</taxon>
    </lineage>
</organism>
<dbReference type="RefSeq" id="WP_124330800.1">
    <property type="nucleotide sequence ID" value="NZ_BEXT01000001.1"/>
</dbReference>
<gene>
    <name evidence="2" type="ORF">DENIS_4759</name>
</gene>
<dbReference type="InterPro" id="IPR016181">
    <property type="entry name" value="Acyl_CoA_acyltransferase"/>
</dbReference>
<protein>
    <recommendedName>
        <fullName evidence="1">N-acetyltransferase domain-containing protein</fullName>
    </recommendedName>
</protein>